<keyword evidence="2" id="KW-1185">Reference proteome</keyword>
<evidence type="ECO:0000313" key="1">
    <source>
        <dbReference type="EMBL" id="RKO68279.1"/>
    </source>
</evidence>
<reference evidence="1 2" key="1">
    <citation type="submission" date="2018-10" db="EMBL/GenBank/DDBJ databases">
        <title>Sphingobacterium sp. M05W1-28.</title>
        <authorList>
            <person name="Cai H."/>
        </authorList>
    </citation>
    <scope>NUCLEOTIDE SEQUENCE [LARGE SCALE GENOMIC DNA]</scope>
    <source>
        <strain evidence="1 2">M05W1-28</strain>
    </source>
</reference>
<dbReference type="OrthoDB" id="903892at2"/>
<comment type="caution">
    <text evidence="1">The sequence shown here is derived from an EMBL/GenBank/DDBJ whole genome shotgun (WGS) entry which is preliminary data.</text>
</comment>
<protein>
    <recommendedName>
        <fullName evidence="3">RHS repeat protein</fullName>
    </recommendedName>
</protein>
<gene>
    <name evidence="1" type="ORF">D7322_28070</name>
</gene>
<name>A0A420VPN4_9SPHI</name>
<dbReference type="EMBL" id="RBWS01000039">
    <property type="protein sequence ID" value="RKO68279.1"/>
    <property type="molecule type" value="Genomic_DNA"/>
</dbReference>
<sequence>MKFKNINKRRFFILIFVISYFFLWNPTVFAQSNEYFQASKIIPPSPTAGSLAKVVDIDVGYFTGTHQLNIPLINVESKGIPITVNLLYNSANGIKPIEDASWIGLGWTLATGGVITRSIRGMDDFKFGGFPSAVSLPPHNEDNYVAPPATSAEQTSTANYFRQVGNRSIDSEPDVFYYNFMGKTGKFFLGKISAGDTIYVEKQTNLKIELLERTINAKWRITDADGYRYFFRTPEVVSNYYKNSDVTQFSGLEPNFTNSYDDSESAWYLDSIVDPHGKIAVKFEYETGLSLSAIQIYQKRYDLLNQGATNAGTMASVYNFTSSNRQRIQNIYLKKIIYNKGSILFTRTQREDIEPVPYSNDSQKPQKLSQITLYSQNNTVTKNIVLSQSYFNSGYAGNDRYAFLRLKLDSVSEIGSSGEKQPPHSFSYYAPQDMPSKYTRQIDEWGYYSSFPAYVIPGEVTQTLLPTVKTYKGSTLWTFQGVNRVPDSVGSYVKRGIIESVSYPTGGRTKFEYETNEQRSLPYQKIITSEVAKADGSDMYSEVLDHFSITGAQEIAFDLTCYPIAEDRIPNNQIVAYLRNSSNVVLRAFSISDPKATLYLQQGNYTIEVVFNSEYVTILYASTVQYKTYNRKAAGGLRIKSISDLSRNNVILRKKSFVYDDQPYVNGAPSSKVIYPNRYYSRACKQYLDDNSSTSSNGLYLIRTSGTINSLEGNAASSHVTYSDVFVFEGEDKKNGYTHYNYYNLGANHTFVEPEMPLVFSELNGKLNFVEYFDNKNTLLKKNEYQYQLLDRKKLKSARFMKPNTDTSPFFNYEDGDIRYFDNISEWWVLIQDNETTFDKGNQLSKYRRYFYENSIHKLLTKIVESQSNLDTISTIFKYPMDILTPLYNEMVTRHILSPKVMTERKRNAISFFWQKQNYLKFPNGVISTESDQESKDGVNYYTLTKYLSYDVNGNPTSMSKGKDAPTSYVWGYDKSLPIVQAFNVSGTLLETKVQEAVIELGYITLDAFLTAIGDLRGGSQKLVWYNFNEKLKQKLPAESMFLTFAYHPQYGKVCSTDANNRSKYYEYDGLGRLQLIRDQNGAVLETYKYQYKL</sequence>
<dbReference type="AlphaFoldDB" id="A0A420VPN4"/>
<evidence type="ECO:0008006" key="3">
    <source>
        <dbReference type="Google" id="ProtNLM"/>
    </source>
</evidence>
<dbReference type="RefSeq" id="WP_121127474.1">
    <property type="nucleotide sequence ID" value="NZ_RBWS01000039.1"/>
</dbReference>
<dbReference type="Proteomes" id="UP000282423">
    <property type="component" value="Unassembled WGS sequence"/>
</dbReference>
<proteinExistence type="predicted"/>
<accession>A0A420VPN4</accession>
<organism evidence="1 2">
    <name type="scientific">Sphingobacterium puteale</name>
    <dbReference type="NCBI Taxonomy" id="2420510"/>
    <lineage>
        <taxon>Bacteria</taxon>
        <taxon>Pseudomonadati</taxon>
        <taxon>Bacteroidota</taxon>
        <taxon>Sphingobacteriia</taxon>
        <taxon>Sphingobacteriales</taxon>
        <taxon>Sphingobacteriaceae</taxon>
        <taxon>Sphingobacterium</taxon>
    </lineage>
</organism>
<evidence type="ECO:0000313" key="2">
    <source>
        <dbReference type="Proteomes" id="UP000282423"/>
    </source>
</evidence>